<dbReference type="InParanoid" id="M4BB65"/>
<accession>M4BB65</accession>
<proteinExistence type="predicted"/>
<organism evidence="1 2">
    <name type="scientific">Hyaloperonospora arabidopsidis (strain Emoy2)</name>
    <name type="common">Downy mildew agent</name>
    <name type="synonym">Peronospora arabidopsidis</name>
    <dbReference type="NCBI Taxonomy" id="559515"/>
    <lineage>
        <taxon>Eukaryota</taxon>
        <taxon>Sar</taxon>
        <taxon>Stramenopiles</taxon>
        <taxon>Oomycota</taxon>
        <taxon>Peronosporomycetes</taxon>
        <taxon>Peronosporales</taxon>
        <taxon>Peronosporaceae</taxon>
        <taxon>Hyaloperonospora</taxon>
    </lineage>
</organism>
<dbReference type="VEuPathDB" id="FungiDB:HpaG803527"/>
<dbReference type="HOGENOM" id="CLU_2836681_0_0_1"/>
<sequence length="66" mass="7827">MWKDAIKTELHAINQKKKWSSVTKIPGHKMIGTKIRAMCFGPVRYRPSRWKTFVDLLDAVCRRYAY</sequence>
<dbReference type="EnsemblProtists" id="HpaT803527">
    <property type="protein sequence ID" value="HpaP803527"/>
    <property type="gene ID" value="HpaG803527"/>
</dbReference>
<reference evidence="1" key="2">
    <citation type="submission" date="2015-06" db="UniProtKB">
        <authorList>
            <consortium name="EnsemblProtists"/>
        </authorList>
    </citation>
    <scope>IDENTIFICATION</scope>
    <source>
        <strain evidence="1">Emoy2</strain>
    </source>
</reference>
<dbReference type="Proteomes" id="UP000011713">
    <property type="component" value="Unassembled WGS sequence"/>
</dbReference>
<dbReference type="EMBL" id="JH598083">
    <property type="status" value="NOT_ANNOTATED_CDS"/>
    <property type="molecule type" value="Genomic_DNA"/>
</dbReference>
<reference evidence="2" key="1">
    <citation type="journal article" date="2010" name="Science">
        <title>Signatures of adaptation to obligate biotrophy in the Hyaloperonospora arabidopsidis genome.</title>
        <authorList>
            <person name="Baxter L."/>
            <person name="Tripathy S."/>
            <person name="Ishaque N."/>
            <person name="Boot N."/>
            <person name="Cabral A."/>
            <person name="Kemen E."/>
            <person name="Thines M."/>
            <person name="Ah-Fong A."/>
            <person name="Anderson R."/>
            <person name="Badejoko W."/>
            <person name="Bittner-Eddy P."/>
            <person name="Boore J.L."/>
            <person name="Chibucos M.C."/>
            <person name="Coates M."/>
            <person name="Dehal P."/>
            <person name="Delehaunty K."/>
            <person name="Dong S."/>
            <person name="Downton P."/>
            <person name="Dumas B."/>
            <person name="Fabro G."/>
            <person name="Fronick C."/>
            <person name="Fuerstenberg S.I."/>
            <person name="Fulton L."/>
            <person name="Gaulin E."/>
            <person name="Govers F."/>
            <person name="Hughes L."/>
            <person name="Humphray S."/>
            <person name="Jiang R.H."/>
            <person name="Judelson H."/>
            <person name="Kamoun S."/>
            <person name="Kyung K."/>
            <person name="Meijer H."/>
            <person name="Minx P."/>
            <person name="Morris P."/>
            <person name="Nelson J."/>
            <person name="Phuntumart V."/>
            <person name="Qutob D."/>
            <person name="Rehmany A."/>
            <person name="Rougon-Cardoso A."/>
            <person name="Ryden P."/>
            <person name="Torto-Alalibo T."/>
            <person name="Studholme D."/>
            <person name="Wang Y."/>
            <person name="Win J."/>
            <person name="Wood J."/>
            <person name="Clifton S.W."/>
            <person name="Rogers J."/>
            <person name="Van den Ackerveken G."/>
            <person name="Jones J.D."/>
            <person name="McDowell J.M."/>
            <person name="Beynon J."/>
            <person name="Tyler B.M."/>
        </authorList>
    </citation>
    <scope>NUCLEOTIDE SEQUENCE [LARGE SCALE GENOMIC DNA]</scope>
    <source>
        <strain evidence="2">Emoy2</strain>
    </source>
</reference>
<name>M4BB65_HYAAE</name>
<evidence type="ECO:0000313" key="1">
    <source>
        <dbReference type="EnsemblProtists" id="HpaP803527"/>
    </source>
</evidence>
<evidence type="ECO:0000313" key="2">
    <source>
        <dbReference type="Proteomes" id="UP000011713"/>
    </source>
</evidence>
<keyword evidence="2" id="KW-1185">Reference proteome</keyword>
<dbReference type="AlphaFoldDB" id="M4BB65"/>
<protein>
    <submittedName>
        <fullName evidence="1">Uncharacterized protein</fullName>
    </submittedName>
</protein>